<sequence>MTPRLIRADTMHEAHDKLAERLLYSTADHLDFTTGMDGVLQHVYLEAKSMTFDYDLKRVWVPPSRWTMMIRQYLNSEDVEQWLNLIEKRLVKGKKPGRPILRLEDLEEYEEELPTLRTQRVQSRTGGKSTVRNLGSCMLTLSISLTPHPTITLHSRACYVGYLSPLDMAVAYHLGRLAADVVGLPLETFRFVWFIETAQFHQFRTIAFALGDEEQRDRFLSGRDTPDRVCWQRSLKHFNRWRQQDAEGVLYRDMQKFVSYQRLRKRYHSEVLGYDHAMEFATDDNKAFRPLPSTPVSSLTFEKIGLE</sequence>
<organism evidence="1 2">
    <name type="scientific">Gordonia phage Nina</name>
    <dbReference type="NCBI Taxonomy" id="2499026"/>
    <lineage>
        <taxon>Viruses</taxon>
        <taxon>Duplodnaviria</taxon>
        <taxon>Heunggongvirae</taxon>
        <taxon>Uroviricota</taxon>
        <taxon>Caudoviricetes</taxon>
        <taxon>Emalynvirus</taxon>
        <taxon>Emalynvirus cozz</taxon>
    </lineage>
</organism>
<proteinExistence type="predicted"/>
<dbReference type="Proteomes" id="UP000288067">
    <property type="component" value="Segment"/>
</dbReference>
<reference evidence="1 2" key="1">
    <citation type="submission" date="2018-12" db="EMBL/GenBank/DDBJ databases">
        <authorList>
            <person name="Divens A.M."/>
            <person name="Stoner T.H."/>
            <person name="Garlena R.A."/>
            <person name="Russell D.A."/>
            <person name="Pope W.H."/>
            <person name="Jacobs-Sera D."/>
            <person name="Hatfull G.F."/>
        </authorList>
    </citation>
    <scope>NUCLEOTIDE SEQUENCE [LARGE SCALE GENOMIC DNA]</scope>
</reference>
<dbReference type="EMBL" id="MK279900">
    <property type="protein sequence ID" value="AZS11801.1"/>
    <property type="molecule type" value="Genomic_DNA"/>
</dbReference>
<evidence type="ECO:0000313" key="2">
    <source>
        <dbReference type="Proteomes" id="UP000288067"/>
    </source>
</evidence>
<evidence type="ECO:0000313" key="1">
    <source>
        <dbReference type="EMBL" id="AZS11801.1"/>
    </source>
</evidence>
<name>A0A3S9UNF2_9CAUD</name>
<protein>
    <submittedName>
        <fullName evidence="1">Uncharacterized protein</fullName>
    </submittedName>
</protein>
<gene>
    <name evidence="1" type="primary">47</name>
    <name evidence="1" type="ORF">PBI_NINA_47</name>
</gene>
<accession>A0A3S9UNF2</accession>